<feature type="compositionally biased region" description="Low complexity" evidence="1">
    <location>
        <begin position="210"/>
        <end position="227"/>
    </location>
</feature>
<proteinExistence type="predicted"/>
<feature type="compositionally biased region" description="Basic and acidic residues" evidence="1">
    <location>
        <begin position="281"/>
        <end position="291"/>
    </location>
</feature>
<dbReference type="Proteomes" id="UP000266861">
    <property type="component" value="Unassembled WGS sequence"/>
</dbReference>
<feature type="compositionally biased region" description="Basic and acidic residues" evidence="1">
    <location>
        <begin position="166"/>
        <end position="175"/>
    </location>
</feature>
<feature type="compositionally biased region" description="Acidic residues" evidence="1">
    <location>
        <begin position="176"/>
        <end position="189"/>
    </location>
</feature>
<dbReference type="OrthoDB" id="2380463at2759"/>
<sequence>MDLLLNDNADIKKRLKNIELLTEINNDPDFSKDVINRVAKNIFKANIFPSTKDLVDETEHVIRKNFPDISESMDSRHHSNLFKRIKAKLLEKLRGMRGGIASRVKSAIFEIFGESQLPRIDFQSSPAEINSWKSDQKVQHAYRKLFDVFSEDRIYVQRKLQQKRPLRPEEGKLDAEETSEEESEEEEEEGKSLKRRKTLRGHVPSPGRAPSTSRVSSPLTSPSRLLPEYFDTEGEGQQRAREVLQRSPEGRRESRRQHSQEGWREGRQRSGEEEGDTTGGDTERAEIVAEQ</sequence>
<evidence type="ECO:0000313" key="3">
    <source>
        <dbReference type="Proteomes" id="UP000266861"/>
    </source>
</evidence>
<feature type="region of interest" description="Disordered" evidence="1">
    <location>
        <begin position="160"/>
        <end position="291"/>
    </location>
</feature>
<dbReference type="AlphaFoldDB" id="A0A397IRB8"/>
<reference evidence="2 3" key="1">
    <citation type="submission" date="2018-08" db="EMBL/GenBank/DDBJ databases">
        <title>Genome and evolution of the arbuscular mycorrhizal fungus Diversispora epigaea (formerly Glomus versiforme) and its bacterial endosymbionts.</title>
        <authorList>
            <person name="Sun X."/>
            <person name="Fei Z."/>
            <person name="Harrison M."/>
        </authorList>
    </citation>
    <scope>NUCLEOTIDE SEQUENCE [LARGE SCALE GENOMIC DNA]</scope>
    <source>
        <strain evidence="2 3">IT104</strain>
    </source>
</reference>
<protein>
    <submittedName>
        <fullName evidence="2">Uncharacterized protein</fullName>
    </submittedName>
</protein>
<gene>
    <name evidence="2" type="ORF">Glove_188g58</name>
</gene>
<evidence type="ECO:0000313" key="2">
    <source>
        <dbReference type="EMBL" id="RHZ76838.1"/>
    </source>
</evidence>
<dbReference type="EMBL" id="PQFF01000178">
    <property type="protein sequence ID" value="RHZ76838.1"/>
    <property type="molecule type" value="Genomic_DNA"/>
</dbReference>
<accession>A0A397IRB8</accession>
<keyword evidence="3" id="KW-1185">Reference proteome</keyword>
<evidence type="ECO:0000256" key="1">
    <source>
        <dbReference type="SAM" id="MobiDB-lite"/>
    </source>
</evidence>
<comment type="caution">
    <text evidence="2">The sequence shown here is derived from an EMBL/GenBank/DDBJ whole genome shotgun (WGS) entry which is preliminary data.</text>
</comment>
<feature type="compositionally biased region" description="Basic and acidic residues" evidence="1">
    <location>
        <begin position="236"/>
        <end position="272"/>
    </location>
</feature>
<organism evidence="2 3">
    <name type="scientific">Diversispora epigaea</name>
    <dbReference type="NCBI Taxonomy" id="1348612"/>
    <lineage>
        <taxon>Eukaryota</taxon>
        <taxon>Fungi</taxon>
        <taxon>Fungi incertae sedis</taxon>
        <taxon>Mucoromycota</taxon>
        <taxon>Glomeromycotina</taxon>
        <taxon>Glomeromycetes</taxon>
        <taxon>Diversisporales</taxon>
        <taxon>Diversisporaceae</taxon>
        <taxon>Diversispora</taxon>
    </lineage>
</organism>
<name>A0A397IRB8_9GLOM</name>